<dbReference type="EMBL" id="CP009922">
    <property type="protein sequence ID" value="AKG46087.1"/>
    <property type="molecule type" value="Genomic_DNA"/>
</dbReference>
<sequence length="365" mass="37578">MEPISGYARGGLWTSLRGAVTPRAALLVLGALLLQWAFITSYVGALHRPEPHRIPIALVAPQEMAGQLVSQLDGLPGDPLHVKHTSTEEADGLRMVRHRDVDGALIVDGSGTQDTLLVATGGGTSTAETLAQLMLSVEAAQNRTLEVRDVAPTAAGDARGLTSFFLVIGWVVGGYLCAAVLAISAGSRASTVSRALFRLGALLIFSLLSGLGGAVIVGPVLDALPGRLVALALVGALVVFATGAVTLALQALLGAVGIGLTLLIVVVLGNPSAGGAIGTSLLPTFWRGIGSAMIPGAGTWATRSIAYFQGHALTNPLVVLGIWAVAGVAVTLLASLLGGRRRWNEEMPYRTVSDGGFLGIRPWTR</sequence>
<dbReference type="AlphaFoldDB" id="A0A0F7FZ36"/>
<keyword evidence="1" id="KW-0472">Membrane</keyword>
<dbReference type="RefSeq" id="WP_030730584.1">
    <property type="nucleotide sequence ID" value="NZ_CP009922.3"/>
</dbReference>
<keyword evidence="1" id="KW-0812">Transmembrane</keyword>
<keyword evidence="3" id="KW-1185">Reference proteome</keyword>
<feature type="transmembrane region" description="Helical" evidence="1">
    <location>
        <begin position="228"/>
        <end position="249"/>
    </location>
</feature>
<protein>
    <submittedName>
        <fullName evidence="2">Membrane protein</fullName>
    </submittedName>
</protein>
<evidence type="ECO:0000313" key="2">
    <source>
        <dbReference type="EMBL" id="AKG46087.1"/>
    </source>
</evidence>
<accession>A0A0F7FZ36</accession>
<feature type="transmembrane region" description="Helical" evidence="1">
    <location>
        <begin position="256"/>
        <end position="277"/>
    </location>
</feature>
<evidence type="ECO:0000256" key="1">
    <source>
        <dbReference type="SAM" id="Phobius"/>
    </source>
</evidence>
<organism evidence="2 3">
    <name type="scientific">Streptomyces xiamenensis</name>
    <dbReference type="NCBI Taxonomy" id="408015"/>
    <lineage>
        <taxon>Bacteria</taxon>
        <taxon>Bacillati</taxon>
        <taxon>Actinomycetota</taxon>
        <taxon>Actinomycetes</taxon>
        <taxon>Kitasatosporales</taxon>
        <taxon>Streptomycetaceae</taxon>
        <taxon>Streptomyces</taxon>
    </lineage>
</organism>
<feature type="transmembrane region" description="Helical" evidence="1">
    <location>
        <begin position="195"/>
        <end position="216"/>
    </location>
</feature>
<feature type="transmembrane region" description="Helical" evidence="1">
    <location>
        <begin position="317"/>
        <end position="337"/>
    </location>
</feature>
<evidence type="ECO:0000313" key="3">
    <source>
        <dbReference type="Proteomes" id="UP000034034"/>
    </source>
</evidence>
<keyword evidence="1" id="KW-1133">Transmembrane helix</keyword>
<dbReference type="STRING" id="408015.SXIM_47030"/>
<dbReference type="HOGENOM" id="CLU_045983_0_0_11"/>
<feature type="transmembrane region" description="Helical" evidence="1">
    <location>
        <begin position="164"/>
        <end position="183"/>
    </location>
</feature>
<feature type="transmembrane region" description="Helical" evidence="1">
    <location>
        <begin position="24"/>
        <end position="45"/>
    </location>
</feature>
<name>A0A0F7FZ36_9ACTN</name>
<dbReference type="PATRIC" id="fig|408015.6.peg.4760"/>
<gene>
    <name evidence="2" type="ORF">SXIM_47030</name>
</gene>
<reference evidence="2" key="1">
    <citation type="submission" date="2019-08" db="EMBL/GenBank/DDBJ databases">
        <title>Complete genome sequence of a mangrove-derived Streptomyces xiamenensis.</title>
        <authorList>
            <person name="Xu J."/>
        </authorList>
    </citation>
    <scope>NUCLEOTIDE SEQUENCE</scope>
    <source>
        <strain evidence="2">318</strain>
    </source>
</reference>
<proteinExistence type="predicted"/>
<dbReference type="Proteomes" id="UP000034034">
    <property type="component" value="Chromosome"/>
</dbReference>
<dbReference type="KEGG" id="sxi:SXIM_47030"/>